<dbReference type="InterPro" id="IPR031259">
    <property type="entry name" value="ILBP"/>
</dbReference>
<sequence>MDKFIATWKLVSAENFDEYMKAFRIADELREVSRVIKPKLTISQAGDTVVFNLDSLFTNQKSSFKLGEEFQAKTMVGTDCKVTVILDRDRLIEVSKSDESESCCTMTYQDIVAVRTFDKV</sequence>
<accession>A0AA88NV33</accession>
<reference evidence="3" key="1">
    <citation type="submission" date="2023-08" db="EMBL/GenBank/DDBJ databases">
        <title>Pelteobagrus vachellii genome.</title>
        <authorList>
            <person name="Liu H."/>
        </authorList>
    </citation>
    <scope>NUCLEOTIDE SEQUENCE</scope>
    <source>
        <strain evidence="3">PRFRI_2022a</strain>
        <tissue evidence="3">Muscle</tissue>
    </source>
</reference>
<evidence type="ECO:0000313" key="4">
    <source>
        <dbReference type="Proteomes" id="UP001187315"/>
    </source>
</evidence>
<dbReference type="SUPFAM" id="SSF50814">
    <property type="entry name" value="Lipocalins"/>
    <property type="match status" value="1"/>
</dbReference>
<dbReference type="InterPro" id="IPR000566">
    <property type="entry name" value="Lipocln_cytosolic_FA-bd_dom"/>
</dbReference>
<organism evidence="3 4">
    <name type="scientific">Tachysurus vachellii</name>
    <name type="common">Darkbarbel catfish</name>
    <name type="synonym">Pelteobagrus vachellii</name>
    <dbReference type="NCBI Taxonomy" id="175792"/>
    <lineage>
        <taxon>Eukaryota</taxon>
        <taxon>Metazoa</taxon>
        <taxon>Chordata</taxon>
        <taxon>Craniata</taxon>
        <taxon>Vertebrata</taxon>
        <taxon>Euteleostomi</taxon>
        <taxon>Actinopterygii</taxon>
        <taxon>Neopterygii</taxon>
        <taxon>Teleostei</taxon>
        <taxon>Ostariophysi</taxon>
        <taxon>Siluriformes</taxon>
        <taxon>Bagridae</taxon>
        <taxon>Tachysurus</taxon>
    </lineage>
</organism>
<dbReference type="PANTHER" id="PTHR11955">
    <property type="entry name" value="FATTY ACID BINDING PROTEIN"/>
    <property type="match status" value="1"/>
</dbReference>
<protein>
    <recommendedName>
        <fullName evidence="2">Lipocalin/cytosolic fatty-acid binding domain-containing protein</fullName>
    </recommendedName>
</protein>
<gene>
    <name evidence="3" type="ORF">Q7C36_003431</name>
</gene>
<comment type="caution">
    <text evidence="3">The sequence shown here is derived from an EMBL/GenBank/DDBJ whole genome shotgun (WGS) entry which is preliminary data.</text>
</comment>
<dbReference type="Gene3D" id="2.40.128.20">
    <property type="match status" value="1"/>
</dbReference>
<evidence type="ECO:0000313" key="3">
    <source>
        <dbReference type="EMBL" id="KAK2864277.1"/>
    </source>
</evidence>
<dbReference type="Pfam" id="PF00061">
    <property type="entry name" value="Lipocalin"/>
    <property type="match status" value="1"/>
</dbReference>
<name>A0AA88NV33_TACVA</name>
<dbReference type="Proteomes" id="UP001187315">
    <property type="component" value="Unassembled WGS sequence"/>
</dbReference>
<evidence type="ECO:0000259" key="2">
    <source>
        <dbReference type="Pfam" id="PF00061"/>
    </source>
</evidence>
<dbReference type="InterPro" id="IPR000463">
    <property type="entry name" value="Fatty_acid-bd"/>
</dbReference>
<evidence type="ECO:0000256" key="1">
    <source>
        <dbReference type="ARBA" id="ARBA00008390"/>
    </source>
</evidence>
<dbReference type="EMBL" id="JAVHJS010000003">
    <property type="protein sequence ID" value="KAK2864277.1"/>
    <property type="molecule type" value="Genomic_DNA"/>
</dbReference>
<dbReference type="GO" id="GO:0008289">
    <property type="term" value="F:lipid binding"/>
    <property type="evidence" value="ECO:0007669"/>
    <property type="project" value="InterPro"/>
</dbReference>
<proteinExistence type="inferred from homology"/>
<comment type="similarity">
    <text evidence="1">Belongs to the calycin superfamily. Fatty-acid binding protein (FABP) family.</text>
</comment>
<dbReference type="AlphaFoldDB" id="A0AA88NV33"/>
<dbReference type="PRINTS" id="PR00178">
    <property type="entry name" value="FATTYACIDBP"/>
</dbReference>
<dbReference type="InterPro" id="IPR012674">
    <property type="entry name" value="Calycin"/>
</dbReference>
<keyword evidence="4" id="KW-1185">Reference proteome</keyword>
<feature type="domain" description="Lipocalin/cytosolic fatty-acid binding" evidence="2">
    <location>
        <begin position="7"/>
        <end position="99"/>
    </location>
</feature>